<keyword evidence="7" id="KW-1185">Reference proteome</keyword>
<dbReference type="EMBL" id="JACOPP010000017">
    <property type="protein sequence ID" value="MBC5734368.1"/>
    <property type="molecule type" value="Genomic_DNA"/>
</dbReference>
<gene>
    <name evidence="6" type="ORF">H8S57_11610</name>
</gene>
<dbReference type="InterPro" id="IPR027417">
    <property type="entry name" value="P-loop_NTPase"/>
</dbReference>
<dbReference type="RefSeq" id="WP_186908258.1">
    <property type="nucleotide sequence ID" value="NZ_JACOPP010000017.1"/>
</dbReference>
<evidence type="ECO:0000256" key="3">
    <source>
        <dbReference type="ARBA" id="ARBA00022741"/>
    </source>
</evidence>
<feature type="domain" description="ABC transporter" evidence="5">
    <location>
        <begin position="19"/>
        <end position="250"/>
    </location>
</feature>
<keyword evidence="4 6" id="KW-0067">ATP-binding</keyword>
<dbReference type="PANTHER" id="PTHR42734:SF5">
    <property type="entry name" value="IRON TRANSPORT SYSTEM ATP-BINDING PROTEIN HI_0361-RELATED"/>
    <property type="match status" value="1"/>
</dbReference>
<comment type="caution">
    <text evidence="6">The sequence shown here is derived from an EMBL/GenBank/DDBJ whole genome shotgun (WGS) entry which is preliminary data.</text>
</comment>
<dbReference type="GO" id="GO:0016887">
    <property type="term" value="F:ATP hydrolysis activity"/>
    <property type="evidence" value="ECO:0007669"/>
    <property type="project" value="InterPro"/>
</dbReference>
<dbReference type="InterPro" id="IPR050153">
    <property type="entry name" value="Metal_Ion_Import_ABC"/>
</dbReference>
<dbReference type="PANTHER" id="PTHR42734">
    <property type="entry name" value="METAL TRANSPORT SYSTEM ATP-BINDING PROTEIN TM_0124-RELATED"/>
    <property type="match status" value="1"/>
</dbReference>
<proteinExistence type="inferred from homology"/>
<dbReference type="Gene3D" id="3.40.50.300">
    <property type="entry name" value="P-loop containing nucleotide triphosphate hydrolases"/>
    <property type="match status" value="1"/>
</dbReference>
<name>A0A8J6J5Z1_9FIRM</name>
<dbReference type="InterPro" id="IPR003593">
    <property type="entry name" value="AAA+_ATPase"/>
</dbReference>
<keyword evidence="3" id="KW-0547">Nucleotide-binding</keyword>
<organism evidence="6 7">
    <name type="scientific">Lawsonibacter hominis</name>
    <dbReference type="NCBI Taxonomy" id="2763053"/>
    <lineage>
        <taxon>Bacteria</taxon>
        <taxon>Bacillati</taxon>
        <taxon>Bacillota</taxon>
        <taxon>Clostridia</taxon>
        <taxon>Eubacteriales</taxon>
        <taxon>Oscillospiraceae</taxon>
        <taxon>Lawsonibacter</taxon>
    </lineage>
</organism>
<dbReference type="SMART" id="SM00382">
    <property type="entry name" value="AAA"/>
    <property type="match status" value="1"/>
</dbReference>
<sequence length="256" mass="27613">MSVRKHENAGSGCAGACCLKVEGLGVHFGGEEVLQNVSFHLHCGEIVALIGPNGAGKSSLFRTILGQVPHSGSIVFQRAGGGRARPLIGYVPQSPSFDRGDPVSVLDFFSAAISDWPVFLPTPRRLRARVLECLARVHGDSLIDKRLGALSGGELQRVLLALALEPLPHILILDEPLSGVDIDGERQLLDMLDEIRSQYDLSILLSTHDFATLDQYADQVILLKNSVLRVGPPEQVLSSPEFRAVFHLDLGKGGTR</sequence>
<dbReference type="Proteomes" id="UP000661435">
    <property type="component" value="Unassembled WGS sequence"/>
</dbReference>
<evidence type="ECO:0000313" key="6">
    <source>
        <dbReference type="EMBL" id="MBC5734368.1"/>
    </source>
</evidence>
<dbReference type="PROSITE" id="PS00211">
    <property type="entry name" value="ABC_TRANSPORTER_1"/>
    <property type="match status" value="1"/>
</dbReference>
<dbReference type="PROSITE" id="PS50893">
    <property type="entry name" value="ABC_TRANSPORTER_2"/>
    <property type="match status" value="1"/>
</dbReference>
<dbReference type="SUPFAM" id="SSF52540">
    <property type="entry name" value="P-loop containing nucleoside triphosphate hydrolases"/>
    <property type="match status" value="1"/>
</dbReference>
<dbReference type="InterPro" id="IPR017871">
    <property type="entry name" value="ABC_transporter-like_CS"/>
</dbReference>
<evidence type="ECO:0000256" key="1">
    <source>
        <dbReference type="ARBA" id="ARBA00005417"/>
    </source>
</evidence>
<dbReference type="AlphaFoldDB" id="A0A8J6J5Z1"/>
<dbReference type="Pfam" id="PF00005">
    <property type="entry name" value="ABC_tran"/>
    <property type="match status" value="1"/>
</dbReference>
<comment type="similarity">
    <text evidence="1">Belongs to the ABC transporter superfamily.</text>
</comment>
<evidence type="ECO:0000313" key="7">
    <source>
        <dbReference type="Proteomes" id="UP000661435"/>
    </source>
</evidence>
<protein>
    <submittedName>
        <fullName evidence="6">Metal ABC transporter ATP-binding protein</fullName>
    </submittedName>
</protein>
<evidence type="ECO:0000256" key="2">
    <source>
        <dbReference type="ARBA" id="ARBA00022448"/>
    </source>
</evidence>
<accession>A0A8J6J5Z1</accession>
<evidence type="ECO:0000259" key="5">
    <source>
        <dbReference type="PROSITE" id="PS50893"/>
    </source>
</evidence>
<reference evidence="6" key="1">
    <citation type="submission" date="2020-08" db="EMBL/GenBank/DDBJ databases">
        <title>Genome public.</title>
        <authorList>
            <person name="Liu C."/>
            <person name="Sun Q."/>
        </authorList>
    </citation>
    <scope>NUCLEOTIDE SEQUENCE</scope>
    <source>
        <strain evidence="6">NSJ-51</strain>
    </source>
</reference>
<keyword evidence="2" id="KW-0813">Transport</keyword>
<evidence type="ECO:0000256" key="4">
    <source>
        <dbReference type="ARBA" id="ARBA00022840"/>
    </source>
</evidence>
<dbReference type="GO" id="GO:0005524">
    <property type="term" value="F:ATP binding"/>
    <property type="evidence" value="ECO:0007669"/>
    <property type="project" value="UniProtKB-KW"/>
</dbReference>
<dbReference type="InterPro" id="IPR003439">
    <property type="entry name" value="ABC_transporter-like_ATP-bd"/>
</dbReference>